<accession>A0ABS8G6V6</accession>
<keyword evidence="3" id="KW-1185">Reference proteome</keyword>
<dbReference type="SUPFAM" id="SSF55469">
    <property type="entry name" value="FMN-dependent nitroreductase-like"/>
    <property type="match status" value="1"/>
</dbReference>
<dbReference type="Proteomes" id="UP001520878">
    <property type="component" value="Unassembled WGS sequence"/>
</dbReference>
<dbReference type="Gene3D" id="3.40.109.10">
    <property type="entry name" value="NADH Oxidase"/>
    <property type="match status" value="1"/>
</dbReference>
<comment type="caution">
    <text evidence="2">The sequence shown here is derived from an EMBL/GenBank/DDBJ whole genome shotgun (WGS) entry which is preliminary data.</text>
</comment>
<evidence type="ECO:0000313" key="3">
    <source>
        <dbReference type="Proteomes" id="UP001520878"/>
    </source>
</evidence>
<dbReference type="CDD" id="cd02142">
    <property type="entry name" value="McbC_SagB-like_oxidoreductase"/>
    <property type="match status" value="1"/>
</dbReference>
<dbReference type="Pfam" id="PF00881">
    <property type="entry name" value="Nitroreductase"/>
    <property type="match status" value="1"/>
</dbReference>
<dbReference type="PANTHER" id="PTHR43745:SF2">
    <property type="entry name" value="NITROREDUCTASE MJ1384-RELATED"/>
    <property type="match status" value="1"/>
</dbReference>
<name>A0ABS8G6V6_9ALTE</name>
<dbReference type="EMBL" id="JAJEWP010000001">
    <property type="protein sequence ID" value="MCC2616143.1"/>
    <property type="molecule type" value="Genomic_DNA"/>
</dbReference>
<feature type="domain" description="Nitroreductase" evidence="1">
    <location>
        <begin position="80"/>
        <end position="265"/>
    </location>
</feature>
<dbReference type="InterPro" id="IPR052544">
    <property type="entry name" value="Bacteriocin_Proc_Enz"/>
</dbReference>
<evidence type="ECO:0000259" key="1">
    <source>
        <dbReference type="Pfam" id="PF00881"/>
    </source>
</evidence>
<evidence type="ECO:0000313" key="2">
    <source>
        <dbReference type="EMBL" id="MCC2616143.1"/>
    </source>
</evidence>
<organism evidence="2 3">
    <name type="scientific">Fluctibacter halophilus</name>
    <dbReference type="NCBI Taxonomy" id="226011"/>
    <lineage>
        <taxon>Bacteria</taxon>
        <taxon>Pseudomonadati</taxon>
        <taxon>Pseudomonadota</taxon>
        <taxon>Gammaproteobacteria</taxon>
        <taxon>Alteromonadales</taxon>
        <taxon>Alteromonadaceae</taxon>
        <taxon>Fluctibacter</taxon>
    </lineage>
</organism>
<gene>
    <name evidence="2" type="ORF">LJ739_07820</name>
</gene>
<sequence>MDNFFLQDEHQANPGMYLHENTKNFRHGSQFYSDAELTTQDAVAWIYDIYTDERILDEVALPAVTQAEVPGMNCLDTFLTRRSTRKYADKPLDITELSHFLKLAYPIDSSEKASTPGALPHQTLSQWNGHVTCCRLVLLIKNVTGVAPGAYLYDEFSHSLKLIRAESRHNIDDFLKQYCFQAEFIESPVLLLQVGSIKASTERYGERGYRYMLLEDGVQIQRMYLSGASLGLACCATGSLVQGKVESWLGLDGFNGSVLNGFVIGHYCPAPEASHDHA</sequence>
<protein>
    <submittedName>
        <fullName evidence="2">SagB/ThcOx family dehydrogenase</fullName>
    </submittedName>
</protein>
<dbReference type="InterPro" id="IPR020051">
    <property type="entry name" value="SagB-type_dehydrogenase"/>
</dbReference>
<dbReference type="RefSeq" id="WP_229158853.1">
    <property type="nucleotide sequence ID" value="NZ_JAJEWP010000001.1"/>
</dbReference>
<dbReference type="InterPro" id="IPR029479">
    <property type="entry name" value="Nitroreductase"/>
</dbReference>
<dbReference type="InterPro" id="IPR000415">
    <property type="entry name" value="Nitroreductase-like"/>
</dbReference>
<dbReference type="PANTHER" id="PTHR43745">
    <property type="entry name" value="NITROREDUCTASE MJ1384-RELATED"/>
    <property type="match status" value="1"/>
</dbReference>
<reference evidence="2 3" key="1">
    <citation type="submission" date="2021-10" db="EMBL/GenBank/DDBJ databases">
        <title>Draft genome of Aestuariibacter halophilus JC2043.</title>
        <authorList>
            <person name="Emsley S.A."/>
            <person name="Pfannmuller K.M."/>
            <person name="Ushijima B."/>
            <person name="Saw J.H."/>
            <person name="Videau P."/>
        </authorList>
    </citation>
    <scope>NUCLEOTIDE SEQUENCE [LARGE SCALE GENOMIC DNA]</scope>
    <source>
        <strain evidence="2 3">JC2043</strain>
    </source>
</reference>
<proteinExistence type="predicted"/>
<dbReference type="NCBIfam" id="TIGR03605">
    <property type="entry name" value="antibiot_sagB"/>
    <property type="match status" value="1"/>
</dbReference>